<evidence type="ECO:0000259" key="6">
    <source>
        <dbReference type="PROSITE" id="PS50303"/>
    </source>
</evidence>
<feature type="coiled-coil region" evidence="4">
    <location>
        <begin position="234"/>
        <end position="261"/>
    </location>
</feature>
<proteinExistence type="predicted"/>
<dbReference type="CDD" id="cd07920">
    <property type="entry name" value="Pumilio"/>
    <property type="match status" value="1"/>
</dbReference>
<feature type="compositionally biased region" description="Polar residues" evidence="5">
    <location>
        <begin position="478"/>
        <end position="487"/>
    </location>
</feature>
<dbReference type="VEuPathDB" id="FungiDB:DFL_008549"/>
<feature type="repeat" description="Pumilio" evidence="3">
    <location>
        <begin position="726"/>
        <end position="761"/>
    </location>
</feature>
<evidence type="ECO:0000313" key="8">
    <source>
        <dbReference type="Proteomes" id="UP000283090"/>
    </source>
</evidence>
<dbReference type="InterPro" id="IPR001313">
    <property type="entry name" value="Pumilio_RNA-bd_rpt"/>
</dbReference>
<keyword evidence="8" id="KW-1185">Reference proteome</keyword>
<feature type="repeat" description="Pumilio" evidence="3">
    <location>
        <begin position="690"/>
        <end position="725"/>
    </location>
</feature>
<name>A0A436ZP38_ARTFL</name>
<dbReference type="SUPFAM" id="SSF48371">
    <property type="entry name" value="ARM repeat"/>
    <property type="match status" value="1"/>
</dbReference>
<dbReference type="GO" id="GO:0005737">
    <property type="term" value="C:cytoplasm"/>
    <property type="evidence" value="ECO:0007669"/>
    <property type="project" value="TreeGrafter"/>
</dbReference>
<dbReference type="OrthoDB" id="668540at2759"/>
<dbReference type="STRING" id="97331.A0A436ZP38"/>
<dbReference type="PROSITE" id="PS50303">
    <property type="entry name" value="PUM_HD"/>
    <property type="match status" value="1"/>
</dbReference>
<feature type="compositionally biased region" description="Pro residues" evidence="5">
    <location>
        <begin position="33"/>
        <end position="55"/>
    </location>
</feature>
<dbReference type="SMART" id="SM00025">
    <property type="entry name" value="Pumilio"/>
    <property type="match status" value="8"/>
</dbReference>
<dbReference type="Gene3D" id="1.25.10.10">
    <property type="entry name" value="Leucine-rich Repeat Variant"/>
    <property type="match status" value="1"/>
</dbReference>
<evidence type="ECO:0000256" key="1">
    <source>
        <dbReference type="ARBA" id="ARBA00022737"/>
    </source>
</evidence>
<feature type="region of interest" description="Disordered" evidence="5">
    <location>
        <begin position="397"/>
        <end position="420"/>
    </location>
</feature>
<sequence>MHESQCYPTKDRLKVVMLMMWPASSLSAIIKLTPPPSSPCPQHPPPPLHHPPPLPHHQHPSSPASLSTPPLSLLSLPRRCSHYHQRPNLLEGRQHRYPALLAIPPGHPDIFQALTGRGSQLSSAFLPTQPAWMTLSPTSGYRQPERKLFSPTMNDPKFGHYGHEAPTSADSSPITSPGAARTTLHRRFTSETIRPTYPQAPMVPPTLVPASIVPTTLGNTINYTVPTDVRTISNDEKHRQLQNEQRDLAQQIQKLQLLSQQNELALRGLSSQDSTGPVFQGARTFGEPTTPPEHDYMYGNGYGNKLGERSFKSSDGKTGANYQLMTPPADDIIPSMSSSRTLSDQRRDTEDGKRSAHWGGSAKQRGGLPFLDSSPILGVSDRKGFSNLGAVNQGSFGFESTPGPLPSRDALASSPSESTQVFQMNTATDDFPVLLRRDDLASKRTVPSSKVMETIHGSGIKSPEDSQGWPTFPRHRPGQQSLPANTLPFNPSSTFSSKYQLSPAEPVGTYHQDDLFIAQKKAVATLEDESFGHLSSLAASTHGLNSMAPKLQSSLSTSDIPTVRSFGFNAASPNAGKPVLGGAGRRDSATDFGVTGTPFGPPLYNVGHSHSPISPAGMSPLPSPRFATYNPMSIANKIYAVPANQYHGLGQVSAPAKTTEFFHPTSPGRGHSRRGFETDGNRFSNLDIEALGNEIYLLCKDQHGCRFLQRKLEEQNPKDIEIIFRETQAFIVELMTDPFGNYLCQKLLEHTNNEQRSQLVNNAAPHLVEIALNQHGTRALQKMIEFLSTPDQIQTVINALRGKVVELIQDLNGNHVIQKCLNRLKPEDAQFIFDAVGKNCVTVGTHRHGCCVLQRCIDHASTPQRAELIAHITENAFALVRDPFGNYVVQYILDLGEPELAEPMIHKFLGRIIELSMQKFSSNVIEKCIRVSSKETRALMVKEIVNPPELEKLIRDSYANYVIQTALDYADAESRTMLVDNLRPIMPSIRMTPYGRRIQSKIQALSGMSPDGLGAVFETSYRLGPIPPLQTQPRMPSATYGHYTPQVSRTHNLPNQGGFPIAYQPDMVPNNFIL</sequence>
<feature type="compositionally biased region" description="Low complexity" evidence="5">
    <location>
        <begin position="60"/>
        <end position="71"/>
    </location>
</feature>
<feature type="region of interest" description="Disordered" evidence="5">
    <location>
        <begin position="456"/>
        <end position="487"/>
    </location>
</feature>
<dbReference type="EMBL" id="SAEB01000012">
    <property type="protein sequence ID" value="RVD80655.1"/>
    <property type="molecule type" value="Genomic_DNA"/>
</dbReference>
<feature type="repeat" description="Pumilio" evidence="3">
    <location>
        <begin position="762"/>
        <end position="798"/>
    </location>
</feature>
<keyword evidence="4" id="KW-0175">Coiled coil</keyword>
<dbReference type="InterPro" id="IPR011989">
    <property type="entry name" value="ARM-like"/>
</dbReference>
<evidence type="ECO:0000256" key="5">
    <source>
        <dbReference type="SAM" id="MobiDB-lite"/>
    </source>
</evidence>
<comment type="caution">
    <text evidence="7">The sequence shown here is derived from an EMBL/GenBank/DDBJ whole genome shotgun (WGS) entry which is preliminary data.</text>
</comment>
<organism evidence="7 8">
    <name type="scientific">Arthrobotrys flagrans</name>
    <name type="common">Nematode-trapping fungus</name>
    <name type="synonym">Trichothecium flagrans</name>
    <dbReference type="NCBI Taxonomy" id="97331"/>
    <lineage>
        <taxon>Eukaryota</taxon>
        <taxon>Fungi</taxon>
        <taxon>Dikarya</taxon>
        <taxon>Ascomycota</taxon>
        <taxon>Pezizomycotina</taxon>
        <taxon>Orbiliomycetes</taxon>
        <taxon>Orbiliales</taxon>
        <taxon>Orbiliaceae</taxon>
        <taxon>Arthrobotrys</taxon>
    </lineage>
</organism>
<evidence type="ECO:0000313" key="7">
    <source>
        <dbReference type="EMBL" id="RVD80655.1"/>
    </source>
</evidence>
<evidence type="ECO:0000256" key="4">
    <source>
        <dbReference type="SAM" id="Coils"/>
    </source>
</evidence>
<reference evidence="7 8" key="1">
    <citation type="submission" date="2019-01" db="EMBL/GenBank/DDBJ databases">
        <title>Intercellular communication is required for trap formation in the nematode-trapping fungus Duddingtonia flagrans.</title>
        <authorList>
            <person name="Youssar L."/>
            <person name="Wernet V."/>
            <person name="Hensel N."/>
            <person name="Hildebrandt H.-G."/>
            <person name="Fischer R."/>
        </authorList>
    </citation>
    <scope>NUCLEOTIDE SEQUENCE [LARGE SCALE GENOMIC DNA]</scope>
    <source>
        <strain evidence="7 8">CBS H-5679</strain>
    </source>
</reference>
<dbReference type="InterPro" id="IPR016024">
    <property type="entry name" value="ARM-type_fold"/>
</dbReference>
<dbReference type="PANTHER" id="PTHR12537">
    <property type="entry name" value="RNA BINDING PROTEIN PUMILIO-RELATED"/>
    <property type="match status" value="1"/>
</dbReference>
<dbReference type="Pfam" id="PF00806">
    <property type="entry name" value="PUF"/>
    <property type="match status" value="8"/>
</dbReference>
<dbReference type="GO" id="GO:0010608">
    <property type="term" value="P:post-transcriptional regulation of gene expression"/>
    <property type="evidence" value="ECO:0007669"/>
    <property type="project" value="TreeGrafter"/>
</dbReference>
<dbReference type="FunFam" id="1.25.10.10:FF:000237">
    <property type="entry name" value="Pumilio homolog 9"/>
    <property type="match status" value="1"/>
</dbReference>
<feature type="repeat" description="Pumilio" evidence="3">
    <location>
        <begin position="907"/>
        <end position="942"/>
    </location>
</feature>
<dbReference type="PANTHER" id="PTHR12537:SF13">
    <property type="entry name" value="PUMILIO HOMOLOGY DOMAIN FAMILY MEMBER 4"/>
    <property type="match status" value="1"/>
</dbReference>
<accession>A0A436ZP38</accession>
<feature type="repeat" description="Pumilio" evidence="3">
    <location>
        <begin position="835"/>
        <end position="870"/>
    </location>
</feature>
<dbReference type="RefSeq" id="XP_067486199.1">
    <property type="nucleotide sequence ID" value="XM_067638297.1"/>
</dbReference>
<gene>
    <name evidence="7" type="ORF">DFL_008549</name>
</gene>
<feature type="repeat" description="Pumilio" evidence="3">
    <location>
        <begin position="871"/>
        <end position="906"/>
    </location>
</feature>
<evidence type="ECO:0000256" key="2">
    <source>
        <dbReference type="ARBA" id="ARBA00024893"/>
    </source>
</evidence>
<feature type="compositionally biased region" description="Basic and acidic residues" evidence="5">
    <location>
        <begin position="343"/>
        <end position="354"/>
    </location>
</feature>
<dbReference type="AlphaFoldDB" id="A0A436ZP38"/>
<dbReference type="InterPro" id="IPR033712">
    <property type="entry name" value="Pumilio_RNA-bd"/>
</dbReference>
<feature type="domain" description="PUM-HD" evidence="6">
    <location>
        <begin position="668"/>
        <end position="1006"/>
    </location>
</feature>
<dbReference type="GeneID" id="93590860"/>
<dbReference type="Proteomes" id="UP000283090">
    <property type="component" value="Unassembled WGS sequence"/>
</dbReference>
<feature type="region of interest" description="Disordered" evidence="5">
    <location>
        <begin position="32"/>
        <end position="71"/>
    </location>
</feature>
<dbReference type="GO" id="GO:0003729">
    <property type="term" value="F:mRNA binding"/>
    <property type="evidence" value="ECO:0007669"/>
    <property type="project" value="TreeGrafter"/>
</dbReference>
<evidence type="ECO:0000256" key="3">
    <source>
        <dbReference type="PROSITE-ProRule" id="PRU00317"/>
    </source>
</evidence>
<feature type="repeat" description="Pumilio" evidence="3">
    <location>
        <begin position="943"/>
        <end position="980"/>
    </location>
</feature>
<dbReference type="InterPro" id="IPR033133">
    <property type="entry name" value="PUM-HD"/>
</dbReference>
<keyword evidence="1" id="KW-0677">Repeat</keyword>
<feature type="region of interest" description="Disordered" evidence="5">
    <location>
        <begin position="309"/>
        <end position="370"/>
    </location>
</feature>
<comment type="function">
    <text evidence="2">RNA-binding nucleolar protein required for pre-rRNA processing. Involved in production of 18S rRNA and assembly of small ribosomal subunit.</text>
</comment>
<feature type="repeat" description="Pumilio" evidence="3">
    <location>
        <begin position="799"/>
        <end position="834"/>
    </location>
</feature>
<protein>
    <recommendedName>
        <fullName evidence="6">PUM-HD domain-containing protein</fullName>
    </recommendedName>
</protein>
<dbReference type="PROSITE" id="PS50302">
    <property type="entry name" value="PUM"/>
    <property type="match status" value="8"/>
</dbReference>